<protein>
    <submittedName>
        <fullName evidence="4">L-fuculose phosphate aldolase</fullName>
        <ecNumber evidence="4">4.1.2.17</ecNumber>
    </submittedName>
</protein>
<dbReference type="SMART" id="SM01007">
    <property type="entry name" value="Aldolase_II"/>
    <property type="match status" value="1"/>
</dbReference>
<dbReference type="NCBIfam" id="NF005302">
    <property type="entry name" value="PRK06833.1"/>
    <property type="match status" value="1"/>
</dbReference>
<reference evidence="5" key="1">
    <citation type="submission" date="2017-05" db="EMBL/GenBank/DDBJ databases">
        <authorList>
            <person name="Kirkegaard R."/>
            <person name="Mcilroy J S."/>
        </authorList>
    </citation>
    <scope>NUCLEOTIDE SEQUENCE [LARGE SCALE GENOMIC DNA]</scope>
</reference>
<dbReference type="EMBL" id="LT859958">
    <property type="protein sequence ID" value="SMX53698.1"/>
    <property type="molecule type" value="Genomic_DNA"/>
</dbReference>
<keyword evidence="5" id="KW-1185">Reference proteome</keyword>
<evidence type="ECO:0000259" key="3">
    <source>
        <dbReference type="SMART" id="SM01007"/>
    </source>
</evidence>
<dbReference type="InterPro" id="IPR050197">
    <property type="entry name" value="Aldolase_class_II_sugar_metab"/>
</dbReference>
<dbReference type="SUPFAM" id="SSF53639">
    <property type="entry name" value="AraD/HMP-PK domain-like"/>
    <property type="match status" value="1"/>
</dbReference>
<keyword evidence="2 4" id="KW-0456">Lyase</keyword>
<dbReference type="Gene3D" id="3.40.225.10">
    <property type="entry name" value="Class II aldolase/adducin N-terminal domain"/>
    <property type="match status" value="1"/>
</dbReference>
<evidence type="ECO:0000256" key="1">
    <source>
        <dbReference type="ARBA" id="ARBA00022723"/>
    </source>
</evidence>
<sequence length="219" mass="23575">MLLLDERRKVVDYAQKMLSTGLVKGTGGNISLTNEDKSLVAITPSGVAYETMRPEDVVVLDLDGNHVDGDLLPSSELGFHLALLRQRMEIKAVVHTHSDYSTALACLRWELPAVHYLIGSAGFKVPLAPYATFGTPELAEGICETIGDGNAVLLANHGLVAVGVSLSKAFSTAEMVEYVAKLYLITRSVGSPVVLNRGEMQDVLEKFTTYGVQPGKSKN</sequence>
<dbReference type="InterPro" id="IPR001303">
    <property type="entry name" value="Aldolase_II/adducin_N"/>
</dbReference>
<dbReference type="KEGG" id="abat:CFX1CAM_0633"/>
<dbReference type="EC" id="4.1.2.17" evidence="4"/>
<dbReference type="RefSeq" id="WP_087861623.1">
    <property type="nucleotide sequence ID" value="NZ_LT859958.1"/>
</dbReference>
<dbReference type="GO" id="GO:0046872">
    <property type="term" value="F:metal ion binding"/>
    <property type="evidence" value="ECO:0007669"/>
    <property type="project" value="UniProtKB-KW"/>
</dbReference>
<keyword evidence="1" id="KW-0479">Metal-binding</keyword>
<dbReference type="AlphaFoldDB" id="A0A1Y6K4A1"/>
<proteinExistence type="predicted"/>
<dbReference type="Pfam" id="PF00596">
    <property type="entry name" value="Aldolase_II"/>
    <property type="match status" value="1"/>
</dbReference>
<dbReference type="PANTHER" id="PTHR22789">
    <property type="entry name" value="FUCULOSE PHOSPHATE ALDOLASE"/>
    <property type="match status" value="1"/>
</dbReference>
<dbReference type="PANTHER" id="PTHR22789:SF0">
    <property type="entry name" value="3-OXO-TETRONATE 4-PHOSPHATE DECARBOXYLASE-RELATED"/>
    <property type="match status" value="1"/>
</dbReference>
<dbReference type="GO" id="GO:0005829">
    <property type="term" value="C:cytosol"/>
    <property type="evidence" value="ECO:0007669"/>
    <property type="project" value="TreeGrafter"/>
</dbReference>
<gene>
    <name evidence="4" type="primary">fucA</name>
    <name evidence="4" type="ORF">CFX1CAM_0633</name>
</gene>
<dbReference type="OrthoDB" id="9794581at2"/>
<evidence type="ECO:0000313" key="4">
    <source>
        <dbReference type="EMBL" id="SMX53698.1"/>
    </source>
</evidence>
<feature type="domain" description="Class II aldolase/adducin N-terminal" evidence="3">
    <location>
        <begin position="8"/>
        <end position="184"/>
    </location>
</feature>
<evidence type="ECO:0000256" key="2">
    <source>
        <dbReference type="ARBA" id="ARBA00023239"/>
    </source>
</evidence>
<evidence type="ECO:0000313" key="5">
    <source>
        <dbReference type="Proteomes" id="UP000195514"/>
    </source>
</evidence>
<organism evidence="4 5">
    <name type="scientific">Candidatus Brevifilum fermentans</name>
    <dbReference type="NCBI Taxonomy" id="1986204"/>
    <lineage>
        <taxon>Bacteria</taxon>
        <taxon>Bacillati</taxon>
        <taxon>Chloroflexota</taxon>
        <taxon>Anaerolineae</taxon>
        <taxon>Anaerolineales</taxon>
        <taxon>Anaerolineaceae</taxon>
        <taxon>Candidatus Brevifilum</taxon>
    </lineage>
</organism>
<dbReference type="InterPro" id="IPR036409">
    <property type="entry name" value="Aldolase_II/adducin_N_sf"/>
</dbReference>
<dbReference type="GO" id="GO:0008738">
    <property type="term" value="F:L-fuculose-phosphate aldolase activity"/>
    <property type="evidence" value="ECO:0007669"/>
    <property type="project" value="UniProtKB-EC"/>
</dbReference>
<dbReference type="Proteomes" id="UP000195514">
    <property type="component" value="Chromosome I"/>
</dbReference>
<dbReference type="GO" id="GO:0019323">
    <property type="term" value="P:pentose catabolic process"/>
    <property type="evidence" value="ECO:0007669"/>
    <property type="project" value="TreeGrafter"/>
</dbReference>
<accession>A0A1Y6K4A1</accession>
<name>A0A1Y6K4A1_9CHLR</name>